<dbReference type="SMART" id="SM00404">
    <property type="entry name" value="PTPc_motif"/>
    <property type="match status" value="1"/>
</dbReference>
<evidence type="ECO:0000259" key="2">
    <source>
        <dbReference type="PROSITE" id="PS50055"/>
    </source>
</evidence>
<dbReference type="OrthoDB" id="8815311at2759"/>
<dbReference type="GO" id="GO:0004725">
    <property type="term" value="F:protein tyrosine phosphatase activity"/>
    <property type="evidence" value="ECO:0007669"/>
    <property type="project" value="InterPro"/>
</dbReference>
<evidence type="ECO:0000313" key="4">
    <source>
        <dbReference type="EMBL" id="KIH59588.1"/>
    </source>
</evidence>
<evidence type="ECO:0000259" key="3">
    <source>
        <dbReference type="PROSITE" id="PS50056"/>
    </source>
</evidence>
<dbReference type="InterPro" id="IPR029021">
    <property type="entry name" value="Prot-tyrosine_phosphatase-like"/>
</dbReference>
<feature type="domain" description="Tyrosine-protein phosphatase" evidence="2">
    <location>
        <begin position="1"/>
        <end position="62"/>
    </location>
</feature>
<sequence>MHCSAGIGRTGTIILIDIILRKLFSCQEVNLVELFKTLRNQRASCIQLEGQYVFIILSVLDYIKVTHSPQQQLNQPSPNHISRLNVPNTKKK</sequence>
<dbReference type="InterPro" id="IPR003595">
    <property type="entry name" value="Tyr_Pase_cat"/>
</dbReference>
<dbReference type="PANTHER" id="PTHR23219:SF13">
    <property type="entry name" value="TYROSINE-PROTEIN PHOSPHATASE DOMAIN-CONTAINING PROTEIN"/>
    <property type="match status" value="1"/>
</dbReference>
<dbReference type="Proteomes" id="UP000054047">
    <property type="component" value="Unassembled WGS sequence"/>
</dbReference>
<proteinExistence type="predicted"/>
<dbReference type="InterPro" id="IPR000387">
    <property type="entry name" value="Tyr_Pase_dom"/>
</dbReference>
<keyword evidence="5" id="KW-1185">Reference proteome</keyword>
<dbReference type="InterPro" id="IPR016130">
    <property type="entry name" value="Tyr_Pase_AS"/>
</dbReference>
<dbReference type="EMBL" id="KN731804">
    <property type="protein sequence ID" value="KIH59588.1"/>
    <property type="molecule type" value="Genomic_DNA"/>
</dbReference>
<dbReference type="PROSITE" id="PS50056">
    <property type="entry name" value="TYR_PHOSPHATASE_2"/>
    <property type="match status" value="1"/>
</dbReference>
<feature type="compositionally biased region" description="Low complexity" evidence="1">
    <location>
        <begin position="70"/>
        <end position="79"/>
    </location>
</feature>
<gene>
    <name evidence="4" type="ORF">ANCDUO_10171</name>
</gene>
<dbReference type="PANTHER" id="PTHR23219">
    <property type="entry name" value="TYROSINE-PROTEIN PHOSPHATASE C15H7.3-RELATED"/>
    <property type="match status" value="1"/>
</dbReference>
<dbReference type="InterPro" id="IPR000242">
    <property type="entry name" value="PTP_cat"/>
</dbReference>
<dbReference type="PROSITE" id="PS00383">
    <property type="entry name" value="TYR_PHOSPHATASE_1"/>
    <property type="match status" value="1"/>
</dbReference>
<accession>A0A0C2CRY6</accession>
<dbReference type="Gene3D" id="3.90.190.10">
    <property type="entry name" value="Protein tyrosine phosphatase superfamily"/>
    <property type="match status" value="1"/>
</dbReference>
<evidence type="ECO:0000256" key="1">
    <source>
        <dbReference type="SAM" id="MobiDB-lite"/>
    </source>
</evidence>
<name>A0A0C2CRY6_9BILA</name>
<organism evidence="4 5">
    <name type="scientific">Ancylostoma duodenale</name>
    <dbReference type="NCBI Taxonomy" id="51022"/>
    <lineage>
        <taxon>Eukaryota</taxon>
        <taxon>Metazoa</taxon>
        <taxon>Ecdysozoa</taxon>
        <taxon>Nematoda</taxon>
        <taxon>Chromadorea</taxon>
        <taxon>Rhabditida</taxon>
        <taxon>Rhabditina</taxon>
        <taxon>Rhabditomorpha</taxon>
        <taxon>Strongyloidea</taxon>
        <taxon>Ancylostomatidae</taxon>
        <taxon>Ancylostomatinae</taxon>
        <taxon>Ancylostoma</taxon>
    </lineage>
</organism>
<dbReference type="AlphaFoldDB" id="A0A0C2CRY6"/>
<reference evidence="4 5" key="1">
    <citation type="submission" date="2013-12" db="EMBL/GenBank/DDBJ databases">
        <title>Draft genome of the parsitic nematode Ancylostoma duodenale.</title>
        <authorList>
            <person name="Mitreva M."/>
        </authorList>
    </citation>
    <scope>NUCLEOTIDE SEQUENCE [LARGE SCALE GENOMIC DNA]</scope>
    <source>
        <strain evidence="4 5">Zhejiang</strain>
    </source>
</reference>
<feature type="domain" description="Tyrosine specific protein phosphatases" evidence="3">
    <location>
        <begin position="1"/>
        <end position="53"/>
    </location>
</feature>
<feature type="region of interest" description="Disordered" evidence="1">
    <location>
        <begin position="70"/>
        <end position="92"/>
    </location>
</feature>
<evidence type="ECO:0008006" key="6">
    <source>
        <dbReference type="Google" id="ProtNLM"/>
    </source>
</evidence>
<protein>
    <recommendedName>
        <fullName evidence="6">Protein-tyrosine phosphatase</fullName>
    </recommendedName>
</protein>
<dbReference type="Pfam" id="PF00102">
    <property type="entry name" value="Y_phosphatase"/>
    <property type="match status" value="1"/>
</dbReference>
<dbReference type="SUPFAM" id="SSF52799">
    <property type="entry name" value="(Phosphotyrosine protein) phosphatases II"/>
    <property type="match status" value="1"/>
</dbReference>
<evidence type="ECO:0000313" key="5">
    <source>
        <dbReference type="Proteomes" id="UP000054047"/>
    </source>
</evidence>
<dbReference type="PROSITE" id="PS50055">
    <property type="entry name" value="TYR_PHOSPHATASE_PTP"/>
    <property type="match status" value="1"/>
</dbReference>
<feature type="compositionally biased region" description="Polar residues" evidence="1">
    <location>
        <begin position="80"/>
        <end position="92"/>
    </location>
</feature>